<organism evidence="1">
    <name type="scientific">Salmonella enterica</name>
    <name type="common">Salmonella choleraesuis</name>
    <dbReference type="NCBI Taxonomy" id="28901"/>
    <lineage>
        <taxon>Bacteria</taxon>
        <taxon>Pseudomonadati</taxon>
        <taxon>Pseudomonadota</taxon>
        <taxon>Gammaproteobacteria</taxon>
        <taxon>Enterobacterales</taxon>
        <taxon>Enterobacteriaceae</taxon>
        <taxon>Salmonella</taxon>
    </lineage>
</organism>
<dbReference type="Proteomes" id="UP000839515">
    <property type="component" value="Unassembled WGS sequence"/>
</dbReference>
<reference evidence="1" key="1">
    <citation type="submission" date="2018-08" db="EMBL/GenBank/DDBJ databases">
        <authorList>
            <consortium name="GenomeTrakr network: Whole genome sequencing for foodborne pathogen traceback"/>
        </authorList>
    </citation>
    <scope>NUCLEOTIDE SEQUENCE [LARGE SCALE GENOMIC DNA]</scope>
    <source>
        <strain evidence="1">CFSAN034428</strain>
    </source>
</reference>
<protein>
    <submittedName>
        <fullName evidence="1">Uncharacterized protein</fullName>
    </submittedName>
</protein>
<proteinExistence type="predicted"/>
<sequence>MKELEPSEEMKKKKREFIKKLETITPDDFFRFLNAKNVTVDCPGCGLKDTQITASSGKINLQQLFDGEKASEFMTYFRFDPGHPGDSDTNYYYKSYCENCGFITMHAVTPVLNWLALQEKQGDPDDEQL</sequence>
<gene>
    <name evidence="1" type="ORF">ATP91_19015</name>
</gene>
<accession>A0A402TMY0</accession>
<dbReference type="AlphaFoldDB" id="A0A402TMY0"/>
<comment type="caution">
    <text evidence="1">The sequence shown here is derived from an EMBL/GenBank/DDBJ whole genome shotgun (WGS) entry which is preliminary data.</text>
</comment>
<dbReference type="RefSeq" id="WP_079915849.1">
    <property type="nucleotide sequence ID" value="NZ_MYKI01000011.1"/>
</dbReference>
<name>A0A402TMY0_SALER</name>
<dbReference type="EMBL" id="RSTU01000016">
    <property type="protein sequence ID" value="MIT92357.1"/>
    <property type="molecule type" value="Genomic_DNA"/>
</dbReference>
<evidence type="ECO:0000313" key="1">
    <source>
        <dbReference type="EMBL" id="MIT92357.1"/>
    </source>
</evidence>